<protein>
    <recommendedName>
        <fullName evidence="4">PH domain-containing protein</fullName>
    </recommendedName>
</protein>
<dbReference type="OrthoDB" id="7471947at2"/>
<evidence type="ECO:0000256" key="1">
    <source>
        <dbReference type="SAM" id="Phobius"/>
    </source>
</evidence>
<evidence type="ECO:0000313" key="3">
    <source>
        <dbReference type="Proteomes" id="UP000274661"/>
    </source>
</evidence>
<feature type="transmembrane region" description="Helical" evidence="1">
    <location>
        <begin position="20"/>
        <end position="39"/>
    </location>
</feature>
<dbReference type="RefSeq" id="WP_126718770.1">
    <property type="nucleotide sequence ID" value="NZ_RWJF01000001.1"/>
</dbReference>
<proteinExistence type="predicted"/>
<keyword evidence="1" id="KW-0472">Membrane</keyword>
<comment type="caution">
    <text evidence="2">The sequence shown here is derived from an EMBL/GenBank/DDBJ whole genome shotgun (WGS) entry which is preliminary data.</text>
</comment>
<keyword evidence="3" id="KW-1185">Reference proteome</keyword>
<evidence type="ECO:0008006" key="4">
    <source>
        <dbReference type="Google" id="ProtNLM"/>
    </source>
</evidence>
<name>A0A429VAI4_9SPHN</name>
<dbReference type="Proteomes" id="UP000274661">
    <property type="component" value="Unassembled WGS sequence"/>
</dbReference>
<organism evidence="2 3">
    <name type="scientific">Sphingomonas ginkgonis</name>
    <dbReference type="NCBI Taxonomy" id="2315330"/>
    <lineage>
        <taxon>Bacteria</taxon>
        <taxon>Pseudomonadati</taxon>
        <taxon>Pseudomonadota</taxon>
        <taxon>Alphaproteobacteria</taxon>
        <taxon>Sphingomonadales</taxon>
        <taxon>Sphingomonadaceae</taxon>
        <taxon>Sphingomonas</taxon>
    </lineage>
</organism>
<evidence type="ECO:0000313" key="2">
    <source>
        <dbReference type="EMBL" id="RST30935.1"/>
    </source>
</evidence>
<sequence length="158" mass="17882">MSTGEPDAEFYYHRSVAPTLWVLFALAATEMLAVHLFIVAKWPRVSWPLLLLTLAGLVWLVVAIRSMPCMPHRIDGDRLLLFAGRLKRVEVPLADICEVRSSFTGEEVREGTRNLALAAYPNRLIERRTPGRRSRIGVRLDNPSTFDAALRMRGVDVR</sequence>
<dbReference type="EMBL" id="RWJF01000001">
    <property type="protein sequence ID" value="RST30935.1"/>
    <property type="molecule type" value="Genomic_DNA"/>
</dbReference>
<keyword evidence="1" id="KW-1133">Transmembrane helix</keyword>
<feature type="transmembrane region" description="Helical" evidence="1">
    <location>
        <begin position="45"/>
        <end position="64"/>
    </location>
</feature>
<keyword evidence="1" id="KW-0812">Transmembrane</keyword>
<accession>A0A429VAI4</accession>
<dbReference type="AlphaFoldDB" id="A0A429VAI4"/>
<reference evidence="2 3" key="1">
    <citation type="submission" date="2018-12" db="EMBL/GenBank/DDBJ databases">
        <title>Sphingomonas sp. HMF7854 Genome sequencing and assembly.</title>
        <authorList>
            <person name="Cha I."/>
            <person name="Kang H."/>
            <person name="Kim H."/>
            <person name="Kang J."/>
            <person name="Joh K."/>
        </authorList>
    </citation>
    <scope>NUCLEOTIDE SEQUENCE [LARGE SCALE GENOMIC DNA]</scope>
    <source>
        <strain evidence="2 3">HMF7854</strain>
    </source>
</reference>
<gene>
    <name evidence="2" type="ORF">HMF7854_08885</name>
</gene>